<reference evidence="3 4" key="1">
    <citation type="journal article" date="2021" name="Sci. Rep.">
        <title>Genome sequencing of the multicellular alga Astrephomene provides insights into convergent evolution of germ-soma differentiation.</title>
        <authorList>
            <person name="Yamashita S."/>
            <person name="Yamamoto K."/>
            <person name="Matsuzaki R."/>
            <person name="Suzuki S."/>
            <person name="Yamaguchi H."/>
            <person name="Hirooka S."/>
            <person name="Minakuchi Y."/>
            <person name="Miyagishima S."/>
            <person name="Kawachi M."/>
            <person name="Toyoda A."/>
            <person name="Nozaki H."/>
        </authorList>
    </citation>
    <scope>NUCLEOTIDE SEQUENCE [LARGE SCALE GENOMIC DNA]</scope>
    <source>
        <strain evidence="3 4">NIES-4017</strain>
    </source>
</reference>
<accession>A0AAD3E449</accession>
<feature type="transmembrane region" description="Helical" evidence="2">
    <location>
        <begin position="1440"/>
        <end position="1463"/>
    </location>
</feature>
<name>A0AAD3E449_9CHLO</name>
<feature type="region of interest" description="Disordered" evidence="1">
    <location>
        <begin position="1476"/>
        <end position="1504"/>
    </location>
</feature>
<keyword evidence="2" id="KW-0472">Membrane</keyword>
<keyword evidence="2" id="KW-0812">Transmembrane</keyword>
<feature type="region of interest" description="Disordered" evidence="1">
    <location>
        <begin position="1411"/>
        <end position="1436"/>
    </location>
</feature>
<evidence type="ECO:0000313" key="3">
    <source>
        <dbReference type="EMBL" id="GFR51061.1"/>
    </source>
</evidence>
<keyword evidence="2" id="KW-1133">Transmembrane helix</keyword>
<feature type="compositionally biased region" description="Polar residues" evidence="1">
    <location>
        <begin position="1482"/>
        <end position="1491"/>
    </location>
</feature>
<evidence type="ECO:0000313" key="4">
    <source>
        <dbReference type="Proteomes" id="UP001054857"/>
    </source>
</evidence>
<sequence length="1722" mass="172532">MQGTTQIAARAGQMCAQLGVCSTALKCYSLTAASINTPRTNLTGSLDLCAAEGVTGGKKVTLPSASTTASSCRSRSDCGSGQVCYFDTSAAVKPRVCGCEAGNDVCYDIGTCVSYCDLNSTVTQLERLNSGISTCTPTDNGSGTGCADNELCVQVANCQRWQCNAASQSLVPVSCDGKCRPKDLKPLSAKISDDGQSVVVTLNAYATKLSSVPCGRIFDAASSALLGGASAAMCSTSDNTLTAKMGPTAKLMPGNSLTLLTSTSALVGQVDSTLVFTGSVTVDSCTACVVPKVALAGPSAITTPCTDSSSSSSLLQAAGAVPPSFDASLSYDPSGRTTWSNVQWSLADSSGSAGGRATLQAAIDRTNAVSSPNSRLVLSLMTTEANSLPESTYTLQATLTSWLGTSASKTFSFAKTGDDAPPAVKIVGPAVQTFRLSSGMRVSAAVGQVCSGRTLSWLWTSPSGWSAIPEAGSSAQQLYVAAPVAAVHGQDIVLRVNVSYAGISSVAAGTDTVTMTAVGAAPSAKLSGPSGDVADDTTLVFNATTSTDPDTTRDLQSLSYTWDCKREDYPAPCFTGADQGDSTSSPGVWQLAPGLLTSGVLHTITVTVSKAVSQGASPLSATASVSFKPRSTALPFPRGTLSRQCSAAECASPHNTDKDLTLMLVMESQFREATVTWSSAEIDGIAGVNATAATLTDGSPSGTYLLTIPSAYLPTNLAAATITAKMLLNGLDGSAMVTVPLNSAPACTLSDTDDNSACLSVELTSSTFPTAVASVRAQGWSDAQDTQLSYEFGLRVARSDGGSGTEDRAQQLGVISSAALVGLAQGNVTVYCCAIDSQGSRTCGSSVAVILPPSADFDAMSSLSSVDLTQLSESGDQASIIQAAAQISLLTAYMAASSDTGSSSKVASGASAKASDSAVQLASSTATTLVTAILGATNLDDAQQASLALSSIATTVSSSAGLLNDAAKSTVLQAAVSILQGVVDAGGSGSTISSTFCQHITTLLVASTPSNSSSATTAALRLRQEVASSSAATSLEWVKQTLSLTAMMADSLGMQATPGGNYLTVGASGVYVSAAALSVQGSGTSASVTYTIRAGVNAAQQQYLTSSASSKAAARRRDLLQLGEPMVGQQPQQVLLQLPAERRRRVLGTASATATAAAAATAGAVAAAATAAARGGASYGSVSQEQQRLLQVLREDTAAPENGSKRHHRQLLEATSAPPPATPTSSSVSNSSVAEAQIVLSGDAAVSAIGYSVGLSYITAAASELPAALGSGLPTNVTLRSSLVSFTWKAASSDAAASPPSLDGNSSYILLRIPVTAYDVTKVGTCVLYDRTTNNLYGNLTDLQPSTSSPATFIKYDAASGSVNCRITTAGAYVVAQGSEAVAAPPVAESPPPPAAPPAGLVAEIGVIPTTLPDYSSKNPVARPPPPGESSGRKRHYNKAAVAAGTVIGGVALIALIAAYLVIQRKRALAKVAAEPPAAGGDSSSPTSSLRQPAADRSSGIVPAVDVDTPAGAVATGTTARASGAIAGAGSSSIVVRPASAGAAAGSVVLATAGIAATASATLGGSSSAAGTAAADAPTPQPAGGSSRPTTPSQQPPLVASTTATAKASAPSPRNEASQSPQSPAAASPSTVVSPFQPAAPSPRLPPLLTIPRNAAGNLFVRRSTDSVSTAELSPGAEHALAFITPNTPSTAVEDMQSPTVVTAILPRNTSARAPASCEDQE</sequence>
<feature type="region of interest" description="Disordered" evidence="1">
    <location>
        <begin position="1563"/>
        <end position="1647"/>
    </location>
</feature>
<gene>
    <name evidence="3" type="ORF">Agub_g13383</name>
</gene>
<protein>
    <recommendedName>
        <fullName evidence="5">PKD/REJ-like domain-containing protein</fullName>
    </recommendedName>
</protein>
<evidence type="ECO:0000256" key="2">
    <source>
        <dbReference type="SAM" id="Phobius"/>
    </source>
</evidence>
<organism evidence="3 4">
    <name type="scientific">Astrephomene gubernaculifera</name>
    <dbReference type="NCBI Taxonomy" id="47775"/>
    <lineage>
        <taxon>Eukaryota</taxon>
        <taxon>Viridiplantae</taxon>
        <taxon>Chlorophyta</taxon>
        <taxon>core chlorophytes</taxon>
        <taxon>Chlorophyceae</taxon>
        <taxon>CS clade</taxon>
        <taxon>Chlamydomonadales</taxon>
        <taxon>Astrephomenaceae</taxon>
        <taxon>Astrephomene</taxon>
    </lineage>
</organism>
<dbReference type="Proteomes" id="UP001054857">
    <property type="component" value="Unassembled WGS sequence"/>
</dbReference>
<keyword evidence="4" id="KW-1185">Reference proteome</keyword>
<evidence type="ECO:0000256" key="1">
    <source>
        <dbReference type="SAM" id="MobiDB-lite"/>
    </source>
</evidence>
<proteinExistence type="predicted"/>
<feature type="compositionally biased region" description="Low complexity" evidence="1">
    <location>
        <begin position="1563"/>
        <end position="1637"/>
    </location>
</feature>
<evidence type="ECO:0008006" key="5">
    <source>
        <dbReference type="Google" id="ProtNLM"/>
    </source>
</evidence>
<dbReference type="EMBL" id="BMAR01000045">
    <property type="protein sequence ID" value="GFR51061.1"/>
    <property type="molecule type" value="Genomic_DNA"/>
</dbReference>
<comment type="caution">
    <text evidence="3">The sequence shown here is derived from an EMBL/GenBank/DDBJ whole genome shotgun (WGS) entry which is preliminary data.</text>
</comment>